<keyword evidence="6" id="KW-1185">Reference proteome</keyword>
<dbReference type="GO" id="GO:0016788">
    <property type="term" value="F:hydrolase activity, acting on ester bonds"/>
    <property type="evidence" value="ECO:0007669"/>
    <property type="project" value="InterPro"/>
</dbReference>
<dbReference type="AlphaFoldDB" id="A0A376DUE1"/>
<dbReference type="Pfam" id="PF07463">
    <property type="entry name" value="NUMOD4"/>
    <property type="match status" value="1"/>
</dbReference>
<reference evidence="4 5" key="1">
    <citation type="submission" date="2018-06" db="EMBL/GenBank/DDBJ databases">
        <authorList>
            <consortium name="Pathogen Informatics"/>
            <person name="Doyle S."/>
        </authorList>
    </citation>
    <scope>NUCLEOTIDE SEQUENCE [LARGE SCALE GENOMIC DNA]</scope>
    <source>
        <strain evidence="4 5">NCTC13533</strain>
    </source>
</reference>
<evidence type="ECO:0000313" key="5">
    <source>
        <dbReference type="Proteomes" id="UP000255224"/>
    </source>
</evidence>
<evidence type="ECO:0000313" key="6">
    <source>
        <dbReference type="Proteomes" id="UP000273270"/>
    </source>
</evidence>
<sequence>MEEIWKDVQEFENNYQISNFGRLRSIARKINSSIQPCGYRINKPRIILPQDNGKGYQQYYVKFNNVRVMKYAHRLVAKYFLDNPYGKLEVNHIDGNKANNHVSNLEWNTLQENRDHAVNTNLMRKGERSYQAKLSEKNVLAIRRLFRINPKFNKCQIAKKLNVRDTTIHKIINNQRWKHLKENGYSLNRL</sequence>
<dbReference type="KEGG" id="ccau:EG346_17025"/>
<proteinExistence type="predicted"/>
<feature type="domain" description="HNH nuclease" evidence="2">
    <location>
        <begin position="70"/>
        <end position="113"/>
    </location>
</feature>
<dbReference type="EMBL" id="UFVQ01000003">
    <property type="protein sequence ID" value="STC95693.1"/>
    <property type="molecule type" value="Genomic_DNA"/>
</dbReference>
<dbReference type="InterPro" id="IPR003615">
    <property type="entry name" value="HNH_nuc"/>
</dbReference>
<dbReference type="InterPro" id="IPR044925">
    <property type="entry name" value="His-Me_finger_sf"/>
</dbReference>
<dbReference type="Proteomes" id="UP000273270">
    <property type="component" value="Chromosome"/>
</dbReference>
<dbReference type="InterPro" id="IPR010902">
    <property type="entry name" value="NUMOD4"/>
</dbReference>
<dbReference type="SUPFAM" id="SSF54060">
    <property type="entry name" value="His-Me finger endonucleases"/>
    <property type="match status" value="1"/>
</dbReference>
<evidence type="ECO:0000259" key="1">
    <source>
        <dbReference type="Pfam" id="PF07463"/>
    </source>
</evidence>
<dbReference type="Proteomes" id="UP000255224">
    <property type="component" value="Unassembled WGS sequence"/>
</dbReference>
<protein>
    <submittedName>
        <fullName evidence="4">NUMOD4 motif</fullName>
    </submittedName>
</protein>
<feature type="domain" description="NUMOD4" evidence="1">
    <location>
        <begin position="3"/>
        <end position="58"/>
    </location>
</feature>
<dbReference type="Gene3D" id="3.90.75.20">
    <property type="match status" value="1"/>
</dbReference>
<dbReference type="RefSeq" id="WP_123880251.1">
    <property type="nucleotide sequence ID" value="NZ_CP033920.1"/>
</dbReference>
<reference evidence="3" key="3">
    <citation type="submission" date="2018-11" db="EMBL/GenBank/DDBJ databases">
        <title>Proposal to divide the Flavobacteriaceae and reorganize its genera based on Amino Acid Identity values calculated from whole genome sequences.</title>
        <authorList>
            <person name="Nicholson A.C."/>
            <person name="Gulvik C.A."/>
            <person name="Whitney A.M."/>
            <person name="Humrighouse B.W."/>
            <person name="Bell M."/>
            <person name="Holmes B."/>
            <person name="Steigerwalt A."/>
            <person name="Villarma A."/>
            <person name="Sheth M."/>
            <person name="Batra D."/>
            <person name="Pryor J."/>
            <person name="Bernardet J.-F."/>
            <person name="Hugo C."/>
            <person name="Kampfer P."/>
            <person name="Newman J."/>
            <person name="Mcquiston J.R."/>
        </authorList>
    </citation>
    <scope>NUCLEOTIDE SEQUENCE [LARGE SCALE GENOMIC DNA]</scope>
    <source>
        <strain evidence="3">G0188</strain>
    </source>
</reference>
<evidence type="ECO:0000259" key="2">
    <source>
        <dbReference type="Pfam" id="PF13392"/>
    </source>
</evidence>
<dbReference type="Pfam" id="PF13392">
    <property type="entry name" value="HNH_3"/>
    <property type="match status" value="1"/>
</dbReference>
<evidence type="ECO:0000313" key="3">
    <source>
        <dbReference type="EMBL" id="AZA49777.1"/>
    </source>
</evidence>
<gene>
    <name evidence="3" type="ORF">EG346_17025</name>
    <name evidence="4" type="ORF">NCTC13533_01959</name>
</gene>
<reference evidence="6" key="2">
    <citation type="submission" date="2018-11" db="EMBL/GenBank/DDBJ databases">
        <title>Proposal to divide the Flavobacteriaceae and reorganize its genera based on Amino Acid Identity values calculated from whole genome sequences.</title>
        <authorList>
            <person name="Nicholson A.C."/>
            <person name="Gulvik C.A."/>
            <person name="Whitney A.M."/>
            <person name="Humrighouse B.W."/>
            <person name="Bell M."/>
            <person name="Holmes B."/>
            <person name="Steigerwalt A.G."/>
            <person name="Villarma A."/>
            <person name="Sheth M."/>
            <person name="Batra D."/>
            <person name="Pryor J."/>
            <person name="Bernardet J.-F."/>
            <person name="Hugo C."/>
            <person name="Kampfer P."/>
            <person name="Newman J."/>
            <person name="McQuiston J.R."/>
        </authorList>
    </citation>
    <scope>NUCLEOTIDE SEQUENCE [LARGE SCALE GENOMIC DNA]</scope>
    <source>
        <strain evidence="6">G0188</strain>
    </source>
</reference>
<accession>A0A376DUE1</accession>
<accession>A0A3G6M4H7</accession>
<organism evidence="4 5">
    <name type="scientific">Chryseobacterium carnipullorum</name>
    <dbReference type="NCBI Taxonomy" id="1124835"/>
    <lineage>
        <taxon>Bacteria</taxon>
        <taxon>Pseudomonadati</taxon>
        <taxon>Bacteroidota</taxon>
        <taxon>Flavobacteriia</taxon>
        <taxon>Flavobacteriales</taxon>
        <taxon>Weeksellaceae</taxon>
        <taxon>Chryseobacterium group</taxon>
        <taxon>Chryseobacterium</taxon>
    </lineage>
</organism>
<dbReference type="OrthoDB" id="6631788at2"/>
<name>A0A376DUE1_CHRCU</name>
<evidence type="ECO:0000313" key="4">
    <source>
        <dbReference type="EMBL" id="STC95693.1"/>
    </source>
</evidence>
<dbReference type="EMBL" id="CP033920">
    <property type="protein sequence ID" value="AZA49777.1"/>
    <property type="molecule type" value="Genomic_DNA"/>
</dbReference>